<dbReference type="KEGG" id="sbro:GQF42_35875"/>
<dbReference type="EMBL" id="CP047020">
    <property type="protein sequence ID" value="QHA07946.1"/>
    <property type="molecule type" value="Genomic_DNA"/>
</dbReference>
<feature type="domain" description="AB hydrolase-1" evidence="1">
    <location>
        <begin position="40"/>
        <end position="283"/>
    </location>
</feature>
<dbReference type="InterPro" id="IPR029058">
    <property type="entry name" value="AB_hydrolase_fold"/>
</dbReference>
<evidence type="ECO:0000313" key="3">
    <source>
        <dbReference type="Proteomes" id="UP000436138"/>
    </source>
</evidence>
<keyword evidence="2" id="KW-0378">Hydrolase</keyword>
<dbReference type="GO" id="GO:0047372">
    <property type="term" value="F:monoacylglycerol lipase activity"/>
    <property type="evidence" value="ECO:0007669"/>
    <property type="project" value="TreeGrafter"/>
</dbReference>
<proteinExistence type="predicted"/>
<dbReference type="Gene3D" id="3.40.50.1820">
    <property type="entry name" value="alpha/beta hydrolase"/>
    <property type="match status" value="1"/>
</dbReference>
<name>A0A6I6NI80_9ACTN</name>
<sequence>MSAAGSTDGVEAWWSGGEYVALRLRGVDHLIFVRRMGSGPPLTLLHGYPASSHQWARIAPELARNHTLVMPDFLGFGASAKPHEHDYSLMEQADLVEALWAHHGLSATRVVAHDYGSSVGQELLARRSEGSLSVALVDMTLMNGGIYPELHRRTDAQSRLLDPQLGPVLSTQVDQDRFITDLAVTFAPAYDALTDSLEMWRTYSRDDGHLNSHLLLRYVRDRETYRDRWVDALEGTDLPLQFVWGLQDPVSGAHIAERIRDRVPGARLLELPDVGHWPSLEAPERVISAHEDKRY</sequence>
<dbReference type="Proteomes" id="UP000436138">
    <property type="component" value="Chromosome"/>
</dbReference>
<dbReference type="GO" id="GO:0046464">
    <property type="term" value="P:acylglycerol catabolic process"/>
    <property type="evidence" value="ECO:0007669"/>
    <property type="project" value="TreeGrafter"/>
</dbReference>
<evidence type="ECO:0000259" key="1">
    <source>
        <dbReference type="Pfam" id="PF00561"/>
    </source>
</evidence>
<gene>
    <name evidence="2" type="ORF">GQF42_35875</name>
</gene>
<dbReference type="InterPro" id="IPR000073">
    <property type="entry name" value="AB_hydrolase_1"/>
</dbReference>
<dbReference type="PANTHER" id="PTHR43798">
    <property type="entry name" value="MONOACYLGLYCEROL LIPASE"/>
    <property type="match status" value="1"/>
</dbReference>
<accession>A0A6I6NI80</accession>
<dbReference type="Pfam" id="PF00561">
    <property type="entry name" value="Abhydrolase_1"/>
    <property type="match status" value="1"/>
</dbReference>
<dbReference type="PANTHER" id="PTHR43798:SF33">
    <property type="entry name" value="HYDROLASE, PUTATIVE (AFU_ORTHOLOGUE AFUA_2G14860)-RELATED"/>
    <property type="match status" value="1"/>
</dbReference>
<keyword evidence="3" id="KW-1185">Reference proteome</keyword>
<evidence type="ECO:0000313" key="2">
    <source>
        <dbReference type="EMBL" id="QHA07946.1"/>
    </source>
</evidence>
<organism evidence="2 3">
    <name type="scientific">Streptomyces broussonetiae</name>
    <dbReference type="NCBI Taxonomy" id="2686304"/>
    <lineage>
        <taxon>Bacteria</taxon>
        <taxon>Bacillati</taxon>
        <taxon>Actinomycetota</taxon>
        <taxon>Actinomycetes</taxon>
        <taxon>Kitasatosporales</taxon>
        <taxon>Streptomycetaceae</taxon>
        <taxon>Streptomyces</taxon>
    </lineage>
</organism>
<reference evidence="2 3" key="1">
    <citation type="submission" date="2019-12" db="EMBL/GenBank/DDBJ databases">
        <title>Streptomyces sp. strain T44 isolated from rhizosphere soil of Broussonetia papyrifera.</title>
        <authorList>
            <person name="Mo P."/>
        </authorList>
    </citation>
    <scope>NUCLEOTIDE SEQUENCE [LARGE SCALE GENOMIC DNA]</scope>
    <source>
        <strain evidence="2 3">T44</strain>
    </source>
</reference>
<dbReference type="AlphaFoldDB" id="A0A6I6NI80"/>
<dbReference type="InterPro" id="IPR050266">
    <property type="entry name" value="AB_hydrolase_sf"/>
</dbReference>
<dbReference type="GO" id="GO:0016020">
    <property type="term" value="C:membrane"/>
    <property type="evidence" value="ECO:0007669"/>
    <property type="project" value="TreeGrafter"/>
</dbReference>
<dbReference type="SUPFAM" id="SSF53474">
    <property type="entry name" value="alpha/beta-Hydrolases"/>
    <property type="match status" value="1"/>
</dbReference>
<protein>
    <submittedName>
        <fullName evidence="2">Alpha/beta fold hydrolase</fullName>
    </submittedName>
</protein>